<keyword evidence="5" id="KW-1185">Reference proteome</keyword>
<dbReference type="InterPro" id="IPR003680">
    <property type="entry name" value="Flavodoxin_fold"/>
</dbReference>
<evidence type="ECO:0000313" key="5">
    <source>
        <dbReference type="Proteomes" id="UP000694580"/>
    </source>
</evidence>
<keyword evidence="2" id="KW-0560">Oxidoreductase</keyword>
<dbReference type="Proteomes" id="UP000694580">
    <property type="component" value="Chromosome 9"/>
</dbReference>
<feature type="domain" description="Flavodoxin-like fold" evidence="3">
    <location>
        <begin position="2"/>
        <end position="202"/>
    </location>
</feature>
<sequence length="267" mass="29848">FNAAVKKAAEEAFKAQGCDVVVSDLYAMKFKATATEDDVTGIKNPEHFCYGEETMTAWQEGRLSPDIVAEQKKLKDADLVIFQSFRILLMNIFSQFPMYWFTMPAIMKGWIDRVLTKGFAFSPEKPYSEGIFKNKKAMLSFTTNSHETMFSASGINGDINVTLWPIQNGILHFCGFQVLPPQIFWAPAYVPQEARASMLETWTGRLQGLLNEAPLSFAPCDSFDLEKGFQMKVDVQEKHSGSPYGLTVGHHLGKPLPPNSQMKAGVN</sequence>
<dbReference type="InterPro" id="IPR029039">
    <property type="entry name" value="Flavoprotein-like_sf"/>
</dbReference>
<dbReference type="GO" id="GO:0003955">
    <property type="term" value="F:NAD(P)H dehydrogenase (quinone) activity"/>
    <property type="evidence" value="ECO:0007669"/>
    <property type="project" value="TreeGrafter"/>
</dbReference>
<evidence type="ECO:0000256" key="1">
    <source>
        <dbReference type="ARBA" id="ARBA00006252"/>
    </source>
</evidence>
<dbReference type="InterPro" id="IPR051545">
    <property type="entry name" value="NAD(P)H_dehydrogenase_qn"/>
</dbReference>
<organism evidence="4 5">
    <name type="scientific">Denticeps clupeoides</name>
    <name type="common">denticle herring</name>
    <dbReference type="NCBI Taxonomy" id="299321"/>
    <lineage>
        <taxon>Eukaryota</taxon>
        <taxon>Metazoa</taxon>
        <taxon>Chordata</taxon>
        <taxon>Craniata</taxon>
        <taxon>Vertebrata</taxon>
        <taxon>Euteleostomi</taxon>
        <taxon>Actinopterygii</taxon>
        <taxon>Neopterygii</taxon>
        <taxon>Teleostei</taxon>
        <taxon>Clupei</taxon>
        <taxon>Clupeiformes</taxon>
        <taxon>Denticipitoidei</taxon>
        <taxon>Denticipitidae</taxon>
        <taxon>Denticeps</taxon>
    </lineage>
</organism>
<dbReference type="Pfam" id="PF02525">
    <property type="entry name" value="Flavodoxin_2"/>
    <property type="match status" value="1"/>
</dbReference>
<reference evidence="4 5" key="1">
    <citation type="submission" date="2020-06" db="EMBL/GenBank/DDBJ databases">
        <authorList>
            <consortium name="Wellcome Sanger Institute Data Sharing"/>
        </authorList>
    </citation>
    <scope>NUCLEOTIDE SEQUENCE [LARGE SCALE GENOMIC DNA]</scope>
</reference>
<accession>A0A8C4AQU1</accession>
<dbReference type="Gene3D" id="3.40.50.360">
    <property type="match status" value="2"/>
</dbReference>
<evidence type="ECO:0000259" key="3">
    <source>
        <dbReference type="Pfam" id="PF02525"/>
    </source>
</evidence>
<dbReference type="SUPFAM" id="SSF52218">
    <property type="entry name" value="Flavoproteins"/>
    <property type="match status" value="1"/>
</dbReference>
<evidence type="ECO:0000256" key="2">
    <source>
        <dbReference type="ARBA" id="ARBA00023002"/>
    </source>
</evidence>
<dbReference type="GeneTree" id="ENSGT00940000159150"/>
<reference evidence="4" key="2">
    <citation type="submission" date="2025-05" db="UniProtKB">
        <authorList>
            <consortium name="Ensembl"/>
        </authorList>
    </citation>
    <scope>IDENTIFICATION</scope>
</reference>
<dbReference type="FunFam" id="3.40.50.360:FF:000054">
    <property type="entry name" value="NAD(P)H dehydrogenase, quinone 1"/>
    <property type="match status" value="1"/>
</dbReference>
<proteinExistence type="inferred from homology"/>
<protein>
    <recommendedName>
        <fullName evidence="3">Flavodoxin-like fold domain-containing protein</fullName>
    </recommendedName>
</protein>
<dbReference type="GO" id="GO:0005829">
    <property type="term" value="C:cytosol"/>
    <property type="evidence" value="ECO:0007669"/>
    <property type="project" value="TreeGrafter"/>
</dbReference>
<dbReference type="Ensembl" id="ENSDCDT00010030885.1">
    <property type="protein sequence ID" value="ENSDCDP00010024885.1"/>
    <property type="gene ID" value="ENSDCDG00010015879.1"/>
</dbReference>
<evidence type="ECO:0000313" key="4">
    <source>
        <dbReference type="Ensembl" id="ENSDCDP00010016466.1"/>
    </source>
</evidence>
<dbReference type="AlphaFoldDB" id="A0A8C4AQU1"/>
<dbReference type="PANTHER" id="PTHR10204">
    <property type="entry name" value="NAD P H OXIDOREDUCTASE-RELATED"/>
    <property type="match status" value="1"/>
</dbReference>
<dbReference type="Ensembl" id="ENSDCDT00010017474.1">
    <property type="protein sequence ID" value="ENSDCDP00010016466.1"/>
    <property type="gene ID" value="ENSDCDG00010007578.1"/>
</dbReference>
<gene>
    <name evidence="4" type="primary">NQO1</name>
</gene>
<comment type="similarity">
    <text evidence="1">Belongs to the NAD(P)H dehydrogenase (quinone) family.</text>
</comment>
<dbReference type="PANTHER" id="PTHR10204:SF34">
    <property type="entry name" value="NAD(P)H DEHYDROGENASE [QUINONE] 1 ISOFORM 1"/>
    <property type="match status" value="1"/>
</dbReference>
<name>A0A8C4AQU1_9TELE</name>